<dbReference type="Gene3D" id="2.40.33.20">
    <property type="entry name" value="PK beta-barrel domain-like"/>
    <property type="match status" value="1"/>
</dbReference>
<accession>A0A1F6TZ56</accession>
<evidence type="ECO:0000313" key="3">
    <source>
        <dbReference type="Proteomes" id="UP000179037"/>
    </source>
</evidence>
<dbReference type="GO" id="GO:0030170">
    <property type="term" value="F:pyridoxal phosphate binding"/>
    <property type="evidence" value="ECO:0007669"/>
    <property type="project" value="InterPro"/>
</dbReference>
<dbReference type="Pfam" id="PF03473">
    <property type="entry name" value="MOSC"/>
    <property type="match status" value="1"/>
</dbReference>
<dbReference type="AlphaFoldDB" id="A0A1F6TZ56"/>
<organism evidence="2 3">
    <name type="scientific">Candidatus Muproteobacteria bacterium RIFCSPLOWO2_01_FULL_60_18</name>
    <dbReference type="NCBI Taxonomy" id="1817768"/>
    <lineage>
        <taxon>Bacteria</taxon>
        <taxon>Pseudomonadati</taxon>
        <taxon>Pseudomonadota</taxon>
        <taxon>Candidatus Muproteobacteria</taxon>
    </lineage>
</organism>
<protein>
    <recommendedName>
        <fullName evidence="1">MOSC domain-containing protein</fullName>
    </recommendedName>
</protein>
<dbReference type="InterPro" id="IPR052353">
    <property type="entry name" value="Benzoxazolinone_Detox_Enz"/>
</dbReference>
<dbReference type="InterPro" id="IPR011037">
    <property type="entry name" value="Pyrv_Knase-like_insert_dom_sf"/>
</dbReference>
<dbReference type="InterPro" id="IPR005163">
    <property type="entry name" value="Tri_helical_YiiM-like"/>
</dbReference>
<dbReference type="PROSITE" id="PS51340">
    <property type="entry name" value="MOSC"/>
    <property type="match status" value="1"/>
</dbReference>
<dbReference type="PANTHER" id="PTHR30212">
    <property type="entry name" value="PROTEIN YIIM"/>
    <property type="match status" value="1"/>
</dbReference>
<comment type="caution">
    <text evidence="2">The sequence shown here is derived from an EMBL/GenBank/DDBJ whole genome shotgun (WGS) entry which is preliminary data.</text>
</comment>
<sequence>MNLISINIGLPREITHGGQTVTSGIFKEPVAGPVRLGRLNLEGDGQADRRVHGGADKAVYVYPFEHYAFWAGELGRDDFSHGQFGENFTTRGLLEDGVCIGDVFEIEETRVQVTQPRTPCFKLGIRMAEENFPERFTSANRTGFYLRVLEEGMIAAGDAIEWVERAAGSMSVRDVFRLRHGASGTRAEYERAAHLPGLSPSWRAVFEKRLAEG</sequence>
<dbReference type="STRING" id="1817768.A3A87_00985"/>
<dbReference type="Proteomes" id="UP000179037">
    <property type="component" value="Unassembled WGS sequence"/>
</dbReference>
<dbReference type="Pfam" id="PF03475">
    <property type="entry name" value="YiiM_3-alpha"/>
    <property type="match status" value="1"/>
</dbReference>
<reference evidence="2 3" key="1">
    <citation type="journal article" date="2016" name="Nat. Commun.">
        <title>Thousands of microbial genomes shed light on interconnected biogeochemical processes in an aquifer system.</title>
        <authorList>
            <person name="Anantharaman K."/>
            <person name="Brown C.T."/>
            <person name="Hug L.A."/>
            <person name="Sharon I."/>
            <person name="Castelle C.J."/>
            <person name="Probst A.J."/>
            <person name="Thomas B.C."/>
            <person name="Singh A."/>
            <person name="Wilkins M.J."/>
            <person name="Karaoz U."/>
            <person name="Brodie E.L."/>
            <person name="Williams K.H."/>
            <person name="Hubbard S.S."/>
            <person name="Banfield J.F."/>
        </authorList>
    </citation>
    <scope>NUCLEOTIDE SEQUENCE [LARGE SCALE GENOMIC DNA]</scope>
</reference>
<name>A0A1F6TZ56_9PROT</name>
<dbReference type="GO" id="GO:0030151">
    <property type="term" value="F:molybdenum ion binding"/>
    <property type="evidence" value="ECO:0007669"/>
    <property type="project" value="InterPro"/>
</dbReference>
<dbReference type="GO" id="GO:0003824">
    <property type="term" value="F:catalytic activity"/>
    <property type="evidence" value="ECO:0007669"/>
    <property type="project" value="InterPro"/>
</dbReference>
<dbReference type="EMBL" id="MFTC01000070">
    <property type="protein sequence ID" value="OGI50408.1"/>
    <property type="molecule type" value="Genomic_DNA"/>
</dbReference>
<dbReference type="PANTHER" id="PTHR30212:SF2">
    <property type="entry name" value="PROTEIN YIIM"/>
    <property type="match status" value="1"/>
</dbReference>
<dbReference type="InterPro" id="IPR005302">
    <property type="entry name" value="MoCF_Sase_C"/>
</dbReference>
<proteinExistence type="predicted"/>
<feature type="domain" description="MOSC" evidence="1">
    <location>
        <begin position="28"/>
        <end position="163"/>
    </location>
</feature>
<dbReference type="SUPFAM" id="SSF50800">
    <property type="entry name" value="PK beta-barrel domain-like"/>
    <property type="match status" value="1"/>
</dbReference>
<evidence type="ECO:0000313" key="2">
    <source>
        <dbReference type="EMBL" id="OGI50408.1"/>
    </source>
</evidence>
<evidence type="ECO:0000259" key="1">
    <source>
        <dbReference type="PROSITE" id="PS51340"/>
    </source>
</evidence>
<gene>
    <name evidence="2" type="ORF">A3A87_00985</name>
</gene>